<keyword evidence="3" id="KW-1185">Reference proteome</keyword>
<sequence>MPSSATISGVAVLESPRAIPNTNTILFDSQMYLASSEPATVGSLRYFNENKLEFAPVSCCSVVIHAARISPDIEVFSDKLAAADYHLFGDIISLIPFGLPENFTPKYHPFVSVCGAASNVDKQNSSFDITAEQYLSANKAYNNQFPVHCVFPDTPRWQNKKPLPGAGKPVVVDGFLTGVERNPDRTVKHFIIDIEKVTFVGQGTSAPKAEPSPVKLKSNSGASSALMFTGFLLRIRSIREFFVTEQPATKKRKITLGTSDDHPTEQPNTKDDDKGEGSSTGGRRRQRQ</sequence>
<protein>
    <submittedName>
        <fullName evidence="2">Uncharacterized protein</fullName>
    </submittedName>
</protein>
<reference evidence="2 3" key="1">
    <citation type="journal article" date="2024" name="J Genomics">
        <title>Draft genome sequencing and assembly of Favolaschia claudopus CIRM-BRFM 2984 isolated from oak limbs.</title>
        <authorList>
            <person name="Navarro D."/>
            <person name="Drula E."/>
            <person name="Chaduli D."/>
            <person name="Cazenave R."/>
            <person name="Ahrendt S."/>
            <person name="Wang J."/>
            <person name="Lipzen A."/>
            <person name="Daum C."/>
            <person name="Barry K."/>
            <person name="Grigoriev I.V."/>
            <person name="Favel A."/>
            <person name="Rosso M.N."/>
            <person name="Martin F."/>
        </authorList>
    </citation>
    <scope>NUCLEOTIDE SEQUENCE [LARGE SCALE GENOMIC DNA]</scope>
    <source>
        <strain evidence="2 3">CIRM-BRFM 2984</strain>
    </source>
</reference>
<evidence type="ECO:0000313" key="2">
    <source>
        <dbReference type="EMBL" id="KAK7034810.1"/>
    </source>
</evidence>
<comment type="caution">
    <text evidence="2">The sequence shown here is derived from an EMBL/GenBank/DDBJ whole genome shotgun (WGS) entry which is preliminary data.</text>
</comment>
<name>A0AAW0CAD7_9AGAR</name>
<feature type="compositionally biased region" description="Basic and acidic residues" evidence="1">
    <location>
        <begin position="259"/>
        <end position="276"/>
    </location>
</feature>
<dbReference type="Proteomes" id="UP001362999">
    <property type="component" value="Unassembled WGS sequence"/>
</dbReference>
<feature type="region of interest" description="Disordered" evidence="1">
    <location>
        <begin position="249"/>
        <end position="288"/>
    </location>
</feature>
<dbReference type="AlphaFoldDB" id="A0AAW0CAD7"/>
<proteinExistence type="predicted"/>
<evidence type="ECO:0000256" key="1">
    <source>
        <dbReference type="SAM" id="MobiDB-lite"/>
    </source>
</evidence>
<organism evidence="2 3">
    <name type="scientific">Favolaschia claudopus</name>
    <dbReference type="NCBI Taxonomy" id="2862362"/>
    <lineage>
        <taxon>Eukaryota</taxon>
        <taxon>Fungi</taxon>
        <taxon>Dikarya</taxon>
        <taxon>Basidiomycota</taxon>
        <taxon>Agaricomycotina</taxon>
        <taxon>Agaricomycetes</taxon>
        <taxon>Agaricomycetidae</taxon>
        <taxon>Agaricales</taxon>
        <taxon>Marasmiineae</taxon>
        <taxon>Mycenaceae</taxon>
        <taxon>Favolaschia</taxon>
    </lineage>
</organism>
<dbReference type="EMBL" id="JAWWNJ010000020">
    <property type="protein sequence ID" value="KAK7034810.1"/>
    <property type="molecule type" value="Genomic_DNA"/>
</dbReference>
<accession>A0AAW0CAD7</accession>
<evidence type="ECO:0000313" key="3">
    <source>
        <dbReference type="Proteomes" id="UP001362999"/>
    </source>
</evidence>
<gene>
    <name evidence="2" type="ORF">R3P38DRAFT_2617104</name>
</gene>